<dbReference type="EMBL" id="BK059091">
    <property type="protein sequence ID" value="DAE28863.1"/>
    <property type="molecule type" value="Genomic_DNA"/>
</dbReference>
<proteinExistence type="predicted"/>
<reference evidence="1" key="1">
    <citation type="journal article" date="2021" name="Proc. Natl. Acad. Sci. U.S.A.">
        <title>A Catalog of Tens of Thousands of Viruses from Human Metagenomes Reveals Hidden Associations with Chronic Diseases.</title>
        <authorList>
            <person name="Tisza M.J."/>
            <person name="Buck C.B."/>
        </authorList>
    </citation>
    <scope>NUCLEOTIDE SEQUENCE</scope>
    <source>
        <strain evidence="1">CtmTa7</strain>
    </source>
</reference>
<organism evidence="1">
    <name type="scientific">virus sp. ctmTa7</name>
    <dbReference type="NCBI Taxonomy" id="2828255"/>
    <lineage>
        <taxon>Viruses</taxon>
    </lineage>
</organism>
<sequence length="149" mass="17707">MTYEEIYSQFYSKQTDPTFFKKYSKEEAYDLMKNWLHSLVGTPYIRKCFSSITLDDNILELTFKLNLSIDDESDNYFVKDVFAQGMVICWEQQKIDKITNMAAVLGGKEEKSLLNNYKNNMTRVKTLEVNLRKFIRDYGYVYNEYIGEQ</sequence>
<evidence type="ECO:0000313" key="1">
    <source>
        <dbReference type="EMBL" id="DAE28863.1"/>
    </source>
</evidence>
<name>A0A8S5RBY7_9VIRU</name>
<protein>
    <submittedName>
        <fullName evidence="1">Uncharacterized protein</fullName>
    </submittedName>
</protein>
<accession>A0A8S5RBY7</accession>